<feature type="compositionally biased region" description="Low complexity" evidence="1">
    <location>
        <begin position="134"/>
        <end position="143"/>
    </location>
</feature>
<dbReference type="Proteomes" id="UP000295511">
    <property type="component" value="Unassembled WGS sequence"/>
</dbReference>
<protein>
    <submittedName>
        <fullName evidence="2">Uncharacterized protein</fullName>
    </submittedName>
</protein>
<gene>
    <name evidence="2" type="ORF">E1809_09010</name>
</gene>
<dbReference type="RefSeq" id="WP_133203901.1">
    <property type="nucleotide sequence ID" value="NZ_SMRU01000009.1"/>
</dbReference>
<reference evidence="2 3" key="1">
    <citation type="submission" date="2019-03" db="EMBL/GenBank/DDBJ databases">
        <title>Whole genome sequence of Arthrobacter sp JH1-1.</title>
        <authorList>
            <person name="Trinh H.N."/>
        </authorList>
    </citation>
    <scope>NUCLEOTIDE SEQUENCE [LARGE SCALE GENOMIC DNA]</scope>
    <source>
        <strain evidence="2 3">JH1-1</strain>
    </source>
</reference>
<evidence type="ECO:0000313" key="2">
    <source>
        <dbReference type="EMBL" id="TDF96852.1"/>
    </source>
</evidence>
<feature type="region of interest" description="Disordered" evidence="1">
    <location>
        <begin position="111"/>
        <end position="166"/>
    </location>
</feature>
<dbReference type="EMBL" id="SMRU01000009">
    <property type="protein sequence ID" value="TDF96852.1"/>
    <property type="molecule type" value="Genomic_DNA"/>
</dbReference>
<evidence type="ECO:0000313" key="3">
    <source>
        <dbReference type="Proteomes" id="UP000295511"/>
    </source>
</evidence>
<proteinExistence type="predicted"/>
<evidence type="ECO:0000256" key="1">
    <source>
        <dbReference type="SAM" id="MobiDB-lite"/>
    </source>
</evidence>
<keyword evidence="3" id="KW-1185">Reference proteome</keyword>
<name>A0A4R5KNL4_9MICC</name>
<comment type="caution">
    <text evidence="2">The sequence shown here is derived from an EMBL/GenBank/DDBJ whole genome shotgun (WGS) entry which is preliminary data.</text>
</comment>
<dbReference type="OrthoDB" id="5191724at2"/>
<accession>A0A4R5KNL4</accession>
<organism evidence="2 3">
    <name type="scientific">Arthrobacter terricola</name>
    <dbReference type="NCBI Taxonomy" id="2547396"/>
    <lineage>
        <taxon>Bacteria</taxon>
        <taxon>Bacillati</taxon>
        <taxon>Actinomycetota</taxon>
        <taxon>Actinomycetes</taxon>
        <taxon>Micrococcales</taxon>
        <taxon>Micrococcaceae</taxon>
        <taxon>Arthrobacter</taxon>
    </lineage>
</organism>
<sequence length="166" mass="17381">MGFISKYTKTERIDLEDGFWVEIRPHLTAAQKAAAEDKLVSMDGNTSGMQIGTGAYNIVLTTQAICSWNLTDEHDNPMPVTPEDKRLESVKRLPSWVTAKVVAAIRDAETKSAEGRAAFPGGSGESPAVAGQQPEAPVAVGAVPEGGGVLDEVRGEAPAGGPQPLA</sequence>
<dbReference type="AlphaFoldDB" id="A0A4R5KNL4"/>